<feature type="region of interest" description="Disordered" evidence="1">
    <location>
        <begin position="177"/>
        <end position="215"/>
    </location>
</feature>
<evidence type="ECO:0000313" key="2">
    <source>
        <dbReference type="EMBL" id="PMD46604.1"/>
    </source>
</evidence>
<feature type="compositionally biased region" description="Polar residues" evidence="1">
    <location>
        <begin position="428"/>
        <end position="439"/>
    </location>
</feature>
<feature type="compositionally biased region" description="Polar residues" evidence="1">
    <location>
        <begin position="329"/>
        <end position="339"/>
    </location>
</feature>
<dbReference type="AlphaFoldDB" id="A0A2J6S757"/>
<feature type="compositionally biased region" description="Low complexity" evidence="1">
    <location>
        <begin position="319"/>
        <end position="328"/>
    </location>
</feature>
<organism evidence="2 3">
    <name type="scientific">Hyaloscypha variabilis (strain UAMH 11265 / GT02V1 / F)</name>
    <name type="common">Meliniomyces variabilis</name>
    <dbReference type="NCBI Taxonomy" id="1149755"/>
    <lineage>
        <taxon>Eukaryota</taxon>
        <taxon>Fungi</taxon>
        <taxon>Dikarya</taxon>
        <taxon>Ascomycota</taxon>
        <taxon>Pezizomycotina</taxon>
        <taxon>Leotiomycetes</taxon>
        <taxon>Helotiales</taxon>
        <taxon>Hyaloscyphaceae</taxon>
        <taxon>Hyaloscypha</taxon>
        <taxon>Hyaloscypha variabilis</taxon>
    </lineage>
</organism>
<feature type="compositionally biased region" description="Basic and acidic residues" evidence="1">
    <location>
        <begin position="1"/>
        <end position="14"/>
    </location>
</feature>
<feature type="compositionally biased region" description="Polar residues" evidence="1">
    <location>
        <begin position="365"/>
        <end position="382"/>
    </location>
</feature>
<sequence>MGPSPERKPSRGEANHGLGLTLTEGSKKSIHFRKRSVAVQAGKVKEMVEKFNGVAIQEEPVNETDVNAMIKRVFSKEHTPTKNIQLYRKEEEIFNLTDKTNGQDDMAASINESPTEEERYKRVGETRRGDFETSTSLGPKDNDAESVQSLSDSELDKILNAYDTTQSTISKDALDDNSIATASNSPRDQDRLATDSSGSQEDVPKPSTSTNKNKYPEYSSISEFFDAQCIDDEPPSGIFARATTRRTASPTQESTIESYTMNLERHYFKSSRIYPLSARPNHYFQEDVPTPDISVLAREYSDLIGPISSLDDEDEDMSSHSSSSASSELQLPQNLTSYHNLPHLNSPSTSPLLPHSPNETRPNRSHTLSNASSTYSSDNNPPSIYRRDNDSSSDVSSTSNIDTNHNSRNNFPPLRHHGRHQITELLSHSPNLTPETTRFPSTPGSDSLSPSSPSSSTTQQATDHPARPPSSISQISVSNTALSSDSTLDDSPPFTPIFVYDAESRQMEINQGQSSAGQWVTSDGTIWEWDGSRWIACGRRRERSAGSL</sequence>
<feature type="compositionally biased region" description="Polar residues" evidence="1">
    <location>
        <begin position="194"/>
        <end position="213"/>
    </location>
</feature>
<feature type="region of interest" description="Disordered" evidence="1">
    <location>
        <begin position="306"/>
        <end position="416"/>
    </location>
</feature>
<dbReference type="OrthoDB" id="10344856at2759"/>
<gene>
    <name evidence="2" type="ORF">L207DRAFT_577453</name>
</gene>
<keyword evidence="3" id="KW-1185">Reference proteome</keyword>
<accession>A0A2J6S757</accession>
<name>A0A2J6S757_HYAVF</name>
<feature type="compositionally biased region" description="Basic and acidic residues" evidence="1">
    <location>
        <begin position="116"/>
        <end position="131"/>
    </location>
</feature>
<feature type="region of interest" description="Disordered" evidence="1">
    <location>
        <begin position="428"/>
        <end position="473"/>
    </location>
</feature>
<evidence type="ECO:0000313" key="3">
    <source>
        <dbReference type="Proteomes" id="UP000235786"/>
    </source>
</evidence>
<feature type="compositionally biased region" description="Low complexity" evidence="1">
    <location>
        <begin position="340"/>
        <end position="357"/>
    </location>
</feature>
<feature type="region of interest" description="Disordered" evidence="1">
    <location>
        <begin position="97"/>
        <end position="149"/>
    </location>
</feature>
<reference evidence="2 3" key="1">
    <citation type="submission" date="2016-04" db="EMBL/GenBank/DDBJ databases">
        <title>A degradative enzymes factory behind the ericoid mycorrhizal symbiosis.</title>
        <authorList>
            <consortium name="DOE Joint Genome Institute"/>
            <person name="Martino E."/>
            <person name="Morin E."/>
            <person name="Grelet G."/>
            <person name="Kuo A."/>
            <person name="Kohler A."/>
            <person name="Daghino S."/>
            <person name="Barry K."/>
            <person name="Choi C."/>
            <person name="Cichocki N."/>
            <person name="Clum A."/>
            <person name="Copeland A."/>
            <person name="Hainaut M."/>
            <person name="Haridas S."/>
            <person name="Labutti K."/>
            <person name="Lindquist E."/>
            <person name="Lipzen A."/>
            <person name="Khouja H.-R."/>
            <person name="Murat C."/>
            <person name="Ohm R."/>
            <person name="Olson A."/>
            <person name="Spatafora J."/>
            <person name="Veneault-Fourrey C."/>
            <person name="Henrissat B."/>
            <person name="Grigoriev I."/>
            <person name="Martin F."/>
            <person name="Perotto S."/>
        </authorList>
    </citation>
    <scope>NUCLEOTIDE SEQUENCE [LARGE SCALE GENOMIC DNA]</scope>
    <source>
        <strain evidence="2 3">F</strain>
    </source>
</reference>
<proteinExistence type="predicted"/>
<feature type="compositionally biased region" description="Low complexity" evidence="1">
    <location>
        <begin position="392"/>
        <end position="404"/>
    </location>
</feature>
<evidence type="ECO:0000256" key="1">
    <source>
        <dbReference type="SAM" id="MobiDB-lite"/>
    </source>
</evidence>
<protein>
    <submittedName>
        <fullName evidence="2">Uncharacterized protein</fullName>
    </submittedName>
</protein>
<feature type="compositionally biased region" description="Low complexity" evidence="1">
    <location>
        <begin position="440"/>
        <end position="458"/>
    </location>
</feature>
<dbReference type="EMBL" id="KZ613939">
    <property type="protein sequence ID" value="PMD46604.1"/>
    <property type="molecule type" value="Genomic_DNA"/>
</dbReference>
<dbReference type="Proteomes" id="UP000235786">
    <property type="component" value="Unassembled WGS sequence"/>
</dbReference>
<feature type="region of interest" description="Disordered" evidence="1">
    <location>
        <begin position="1"/>
        <end position="26"/>
    </location>
</feature>